<evidence type="ECO:0000259" key="3">
    <source>
        <dbReference type="PROSITE" id="PS51371"/>
    </source>
</evidence>
<evidence type="ECO:0000256" key="2">
    <source>
        <dbReference type="PROSITE-ProRule" id="PRU00703"/>
    </source>
</evidence>
<dbReference type="PANTHER" id="PTHR48108:SF26">
    <property type="entry name" value="CBS DOMAIN-CONTAINING PROTEIN DDB_G0289609"/>
    <property type="match status" value="1"/>
</dbReference>
<sequence>MPQKVRIKLEKLTVPKIELKVPIEETIGSKIKALDIARAPSVSVYNVHELLVNLKPLVRRTEEEVIPVFKSKFSRKVIGFLNQFDLIVPTSHRSPFTVLDFLREYPIFNPEDDLNKILEELEDKRARGAPVVDENGNLVGVIDYFDIVRTLRRNGASSELKVKDIAREGYTINQNEKVNKAWHKLINKFIPGLVVLNDEGKPVGIITYKEFVKTNRWFFHREDEARPSTKVKTIMLRGVPVLEPEDPITIAADKMVSMRVPVLPVSDGRAVFIEDVAKALSVSTKK</sequence>
<dbReference type="SMART" id="SM00116">
    <property type="entry name" value="CBS"/>
    <property type="match status" value="3"/>
</dbReference>
<dbReference type="InterPro" id="IPR000644">
    <property type="entry name" value="CBS_dom"/>
</dbReference>
<dbReference type="GeneID" id="30680829"/>
<dbReference type="Gene3D" id="3.10.580.10">
    <property type="entry name" value="CBS-domain"/>
    <property type="match status" value="2"/>
</dbReference>
<dbReference type="OrthoDB" id="8919at2157"/>
<dbReference type="PANTHER" id="PTHR48108">
    <property type="entry name" value="CBS DOMAIN-CONTAINING PROTEIN CBSX2, CHLOROPLASTIC"/>
    <property type="match status" value="1"/>
</dbReference>
<name>A0A0U3G3L6_9CREN</name>
<dbReference type="CDD" id="cd02205">
    <property type="entry name" value="CBS_pair_SF"/>
    <property type="match status" value="2"/>
</dbReference>
<dbReference type="EMBL" id="CP006867">
    <property type="protein sequence ID" value="ALU12764.1"/>
    <property type="molecule type" value="Genomic_DNA"/>
</dbReference>
<dbReference type="RefSeq" id="WP_075050418.1">
    <property type="nucleotide sequence ID" value="NZ_CP006867.1"/>
</dbReference>
<reference evidence="4 5" key="1">
    <citation type="submission" date="2013-11" db="EMBL/GenBank/DDBJ databases">
        <title>Comparative genomics of Ignicoccus.</title>
        <authorList>
            <person name="Podar M."/>
        </authorList>
    </citation>
    <scope>NUCLEOTIDE SEQUENCE [LARGE SCALE GENOMIC DNA]</scope>
    <source>
        <strain evidence="4 5">DSM 13165</strain>
    </source>
</reference>
<dbReference type="STRING" id="940295.EYM_07285"/>
<feature type="domain" description="CBS" evidence="3">
    <location>
        <begin position="101"/>
        <end position="157"/>
    </location>
</feature>
<dbReference type="KEGG" id="iis:EYM_07285"/>
<gene>
    <name evidence="4" type="ORF">EYM_07285</name>
</gene>
<dbReference type="PROSITE" id="PS51371">
    <property type="entry name" value="CBS"/>
    <property type="match status" value="2"/>
</dbReference>
<proteinExistence type="predicted"/>
<dbReference type="AlphaFoldDB" id="A0A0U3G3L6"/>
<evidence type="ECO:0000256" key="1">
    <source>
        <dbReference type="ARBA" id="ARBA00022737"/>
    </source>
</evidence>
<accession>A0A0U3G3L6</accession>
<dbReference type="Pfam" id="PF00571">
    <property type="entry name" value="CBS"/>
    <property type="match status" value="2"/>
</dbReference>
<dbReference type="SUPFAM" id="SSF54631">
    <property type="entry name" value="CBS-domain pair"/>
    <property type="match status" value="1"/>
</dbReference>
<evidence type="ECO:0000313" key="5">
    <source>
        <dbReference type="Proteomes" id="UP000060778"/>
    </source>
</evidence>
<keyword evidence="5" id="KW-1185">Reference proteome</keyword>
<protein>
    <recommendedName>
        <fullName evidence="3">CBS domain-containing protein</fullName>
    </recommendedName>
</protein>
<keyword evidence="1" id="KW-0677">Repeat</keyword>
<organism evidence="4 5">
    <name type="scientific">Ignicoccus islandicus DSM 13165</name>
    <dbReference type="NCBI Taxonomy" id="940295"/>
    <lineage>
        <taxon>Archaea</taxon>
        <taxon>Thermoproteota</taxon>
        <taxon>Thermoprotei</taxon>
        <taxon>Desulfurococcales</taxon>
        <taxon>Desulfurococcaceae</taxon>
        <taxon>Ignicoccus</taxon>
    </lineage>
</organism>
<feature type="domain" description="CBS" evidence="3">
    <location>
        <begin position="165"/>
        <end position="224"/>
    </location>
</feature>
<keyword evidence="2" id="KW-0129">CBS domain</keyword>
<evidence type="ECO:0000313" key="4">
    <source>
        <dbReference type="EMBL" id="ALU12764.1"/>
    </source>
</evidence>
<dbReference type="InterPro" id="IPR051462">
    <property type="entry name" value="CBS_domain-containing"/>
</dbReference>
<dbReference type="Proteomes" id="UP000060778">
    <property type="component" value="Chromosome"/>
</dbReference>
<dbReference type="InterPro" id="IPR046342">
    <property type="entry name" value="CBS_dom_sf"/>
</dbReference>